<protein>
    <recommendedName>
        <fullName evidence="2">Structural maintenance of chromosomes protein 5</fullName>
    </recommendedName>
</protein>
<organism evidence="6 7">
    <name type="scientific">Asbolus verrucosus</name>
    <name type="common">Desert ironclad beetle</name>
    <dbReference type="NCBI Taxonomy" id="1661398"/>
    <lineage>
        <taxon>Eukaryota</taxon>
        <taxon>Metazoa</taxon>
        <taxon>Ecdysozoa</taxon>
        <taxon>Arthropoda</taxon>
        <taxon>Hexapoda</taxon>
        <taxon>Insecta</taxon>
        <taxon>Pterygota</taxon>
        <taxon>Neoptera</taxon>
        <taxon>Endopterygota</taxon>
        <taxon>Coleoptera</taxon>
        <taxon>Polyphaga</taxon>
        <taxon>Cucujiformia</taxon>
        <taxon>Tenebrionidae</taxon>
        <taxon>Pimeliinae</taxon>
        <taxon>Asbolus</taxon>
    </lineage>
</organism>
<dbReference type="GO" id="GO:0003697">
    <property type="term" value="F:single-stranded DNA binding"/>
    <property type="evidence" value="ECO:0007669"/>
    <property type="project" value="TreeGrafter"/>
</dbReference>
<proteinExistence type="inferred from homology"/>
<keyword evidence="3 4" id="KW-0175">Coiled coil</keyword>
<evidence type="ECO:0000256" key="2">
    <source>
        <dbReference type="ARBA" id="ARBA00018687"/>
    </source>
</evidence>
<evidence type="ECO:0000256" key="4">
    <source>
        <dbReference type="SAM" id="Coils"/>
    </source>
</evidence>
<evidence type="ECO:0000256" key="3">
    <source>
        <dbReference type="ARBA" id="ARBA00023054"/>
    </source>
</evidence>
<name>A0A482V182_ASBVE</name>
<dbReference type="Pfam" id="PF02463">
    <property type="entry name" value="SMC_N"/>
    <property type="match status" value="1"/>
</dbReference>
<dbReference type="GO" id="GO:0005634">
    <property type="term" value="C:nucleus"/>
    <property type="evidence" value="ECO:0007669"/>
    <property type="project" value="TreeGrafter"/>
</dbReference>
<dbReference type="EMBL" id="QDEB01135107">
    <property type="protein sequence ID" value="RZB38652.1"/>
    <property type="molecule type" value="Genomic_DNA"/>
</dbReference>
<keyword evidence="7" id="KW-1185">Reference proteome</keyword>
<evidence type="ECO:0000259" key="5">
    <source>
        <dbReference type="Pfam" id="PF02463"/>
    </source>
</evidence>
<dbReference type="AlphaFoldDB" id="A0A482V182"/>
<feature type="coiled-coil region" evidence="4">
    <location>
        <begin position="610"/>
        <end position="675"/>
    </location>
</feature>
<dbReference type="PANTHER" id="PTHR45916:SF1">
    <property type="entry name" value="STRUCTURAL MAINTENANCE OF CHROMOSOMES PROTEIN 5"/>
    <property type="match status" value="1"/>
</dbReference>
<dbReference type="OrthoDB" id="10254973at2759"/>
<feature type="coiled-coil region" evidence="4">
    <location>
        <begin position="191"/>
        <end position="417"/>
    </location>
</feature>
<dbReference type="InterPro" id="IPR027417">
    <property type="entry name" value="P-loop_NTPase"/>
</dbReference>
<evidence type="ECO:0000313" key="6">
    <source>
        <dbReference type="EMBL" id="RZB38652.1"/>
    </source>
</evidence>
<evidence type="ECO:0000256" key="1">
    <source>
        <dbReference type="ARBA" id="ARBA00010171"/>
    </source>
</evidence>
<evidence type="ECO:0000313" key="7">
    <source>
        <dbReference type="Proteomes" id="UP000292052"/>
    </source>
</evidence>
<comment type="similarity">
    <text evidence="1">Belongs to the SMC family. SMC5 subfamily.</text>
</comment>
<feature type="domain" description="RecF/RecN/SMC N-terminal" evidence="5">
    <location>
        <begin position="7"/>
        <end position="1006"/>
    </location>
</feature>
<comment type="caution">
    <text evidence="6">The sequence shown here is derived from an EMBL/GenBank/DDBJ whole genome shotgun (WGS) entry which is preliminary data.</text>
</comment>
<dbReference type="SUPFAM" id="SSF52540">
    <property type="entry name" value="P-loop containing nucleoside triphosphate hydrolases"/>
    <property type="match status" value="1"/>
</dbReference>
<dbReference type="Gene3D" id="3.40.50.300">
    <property type="entry name" value="P-loop containing nucleotide triphosphate hydrolases"/>
    <property type="match status" value="2"/>
</dbReference>
<dbReference type="GO" id="GO:0000724">
    <property type="term" value="P:double-strand break repair via homologous recombination"/>
    <property type="evidence" value="ECO:0007669"/>
    <property type="project" value="TreeGrafter"/>
</dbReference>
<dbReference type="Proteomes" id="UP000292052">
    <property type="component" value="Unassembled WGS sequence"/>
</dbReference>
<dbReference type="GO" id="GO:0030915">
    <property type="term" value="C:Smc5-Smc6 complex"/>
    <property type="evidence" value="ECO:0007669"/>
    <property type="project" value="TreeGrafter"/>
</dbReference>
<dbReference type="InterPro" id="IPR003395">
    <property type="entry name" value="RecF/RecN/SMC_N"/>
</dbReference>
<sequence>MFKLGSIRKIEVKNFVTYSYAELYPGPNLNMLIGPNGTGKSTIVAAIILGLGGNPKVVGRGVKVSEYVKHNCQEATINIYLQGERENDFTRITRNFNIQDRTIWSLNNNRVLLKDVMDCIKQYNIQVDNLCQFLPQDRVQDFAKMNQQQLLKETQIALCKTDLLEKQRSLIECRENHKRLTEVIDKNGAKLQETRDANLRLEGKIANFSKKKQFLGKIADIDRKVAWIQYDDLYEKMTEAKQDVNKATQIYERHKNAAKPIEREIQAAKRLVSELQQTNSNVTRSMRECENSSRNYVEKIEQTKQQIREIEADVAAKVAEIEQKNQEIETTATKIEEMKVAQRQLLDKCGNDEEVQQKVKRITSEMQKFKRHVTELQNKKEEIVHAKQNKAAQLRAYENESARLENVKQQRLNYLQRVDRDAYEAVLWLREHKHLFREEVFEPVMLELNVLDPKNAVYVENVIPLRDRVAFTCVNKEDMNALIRYLRNDKGLTVNVLHSGEGDSLSRYQPSIPIEQLKRFGLYTYLHSLFTAPDPIMKYLCRTYRVHEIPVGNKQTNRFFQEIPNQIRVFFSDDQKYSVSYSKYTGARSTRQNEISSDGGLSISVDVLHLERLRAQIAELRSSFGQCDNQMKEYDNQVNLINEKIAKISDELKYIHSIKQQVQTIETRIVAMQRKIQEMRKGATNGDAIRNQAQNKIIKIVKGMRQMAVELKANYKSFTALSVKSALNSVRIENARRDAAYLENKSEETRRLTSESEATLNQVKEAHANIKGQAKAALQKAKSLSKNLTPDDEGFAEFQEALEKLSSDLRKLQAEKHQLEAKIECLNTADDDEMREFEERAQLIRELEAGNERAHVDLSKVTARMDRLQEDWLGPLRALVSEINGNFAGAFERMGCAGEVSINPGDDEKEFAQYGLCIKVTYRNGEPLQELNNVVQSGGERAVATAVFMLALQELTPVPFRCVDEINQGMDANNERRIFDLLVESTSQPTTSQYFLITPKMFMLQLVPNLQYSRSTMVHIVHNGPFIEQDKKWSMSKFCNPQRVQLH</sequence>
<gene>
    <name evidence="6" type="ORF">BDFB_004611</name>
</gene>
<reference evidence="6 7" key="1">
    <citation type="submission" date="2017-03" db="EMBL/GenBank/DDBJ databases">
        <title>Genome of the blue death feigning beetle - Asbolus verrucosus.</title>
        <authorList>
            <person name="Rider S.D."/>
        </authorList>
    </citation>
    <scope>NUCLEOTIDE SEQUENCE [LARGE SCALE GENOMIC DNA]</scope>
    <source>
        <strain evidence="6">Butters</strain>
        <tissue evidence="6">Head and leg muscle</tissue>
    </source>
</reference>
<dbReference type="PANTHER" id="PTHR45916">
    <property type="entry name" value="STRUCTURAL MAINTENANCE OF CHROMOSOMES PROTEIN 5"/>
    <property type="match status" value="1"/>
</dbReference>
<accession>A0A482V182</accession>
<dbReference type="STRING" id="1661398.A0A482V182"/>
<feature type="coiled-coil region" evidence="4">
    <location>
        <begin position="795"/>
        <end position="871"/>
    </location>
</feature>